<dbReference type="EC" id="2.3.2.27" evidence="2"/>
<dbReference type="Gene3D" id="3.30.40.10">
    <property type="entry name" value="Zinc/RING finger domain, C3HC4 (zinc finger)"/>
    <property type="match status" value="1"/>
</dbReference>
<evidence type="ECO:0000256" key="1">
    <source>
        <dbReference type="ARBA" id="ARBA00000900"/>
    </source>
</evidence>
<evidence type="ECO:0000256" key="7">
    <source>
        <dbReference type="PROSITE-ProRule" id="PRU00175"/>
    </source>
</evidence>
<proteinExistence type="inferred from homology"/>
<name>A0A835KPD6_9POAL</name>
<evidence type="ECO:0000256" key="8">
    <source>
        <dbReference type="SAM" id="MobiDB-lite"/>
    </source>
</evidence>
<dbReference type="GO" id="GO:0061630">
    <property type="term" value="F:ubiquitin protein ligase activity"/>
    <property type="evidence" value="ECO:0007669"/>
    <property type="project" value="UniProtKB-EC"/>
</dbReference>
<feature type="compositionally biased region" description="Acidic residues" evidence="8">
    <location>
        <begin position="63"/>
        <end position="73"/>
    </location>
</feature>
<dbReference type="Proteomes" id="UP000636709">
    <property type="component" value="Unassembled WGS sequence"/>
</dbReference>
<evidence type="ECO:0000256" key="2">
    <source>
        <dbReference type="ARBA" id="ARBA00012483"/>
    </source>
</evidence>
<evidence type="ECO:0000256" key="9">
    <source>
        <dbReference type="SAM" id="Phobius"/>
    </source>
</evidence>
<dbReference type="InterPro" id="IPR001841">
    <property type="entry name" value="Znf_RING"/>
</dbReference>
<dbReference type="InterPro" id="IPR013083">
    <property type="entry name" value="Znf_RING/FYVE/PHD"/>
</dbReference>
<feature type="region of interest" description="Disordered" evidence="8">
    <location>
        <begin position="57"/>
        <end position="79"/>
    </location>
</feature>
<feature type="transmembrane region" description="Helical" evidence="9">
    <location>
        <begin position="25"/>
        <end position="46"/>
    </location>
</feature>
<keyword evidence="9" id="KW-0472">Membrane</keyword>
<organism evidence="11 12">
    <name type="scientific">Digitaria exilis</name>
    <dbReference type="NCBI Taxonomy" id="1010633"/>
    <lineage>
        <taxon>Eukaryota</taxon>
        <taxon>Viridiplantae</taxon>
        <taxon>Streptophyta</taxon>
        <taxon>Embryophyta</taxon>
        <taxon>Tracheophyta</taxon>
        <taxon>Spermatophyta</taxon>
        <taxon>Magnoliopsida</taxon>
        <taxon>Liliopsida</taxon>
        <taxon>Poales</taxon>
        <taxon>Poaceae</taxon>
        <taxon>PACMAD clade</taxon>
        <taxon>Panicoideae</taxon>
        <taxon>Panicodae</taxon>
        <taxon>Paniceae</taxon>
        <taxon>Anthephorinae</taxon>
        <taxon>Digitaria</taxon>
    </lineage>
</organism>
<feature type="domain" description="RING-type" evidence="10">
    <location>
        <begin position="123"/>
        <end position="165"/>
    </location>
</feature>
<evidence type="ECO:0000256" key="3">
    <source>
        <dbReference type="ARBA" id="ARBA00022723"/>
    </source>
</evidence>
<keyword evidence="12" id="KW-1185">Reference proteome</keyword>
<comment type="caution">
    <text evidence="11">The sequence shown here is derived from an EMBL/GenBank/DDBJ whole genome shotgun (WGS) entry which is preliminary data.</text>
</comment>
<dbReference type="GO" id="GO:0008270">
    <property type="term" value="F:zinc ion binding"/>
    <property type="evidence" value="ECO:0007669"/>
    <property type="project" value="UniProtKB-KW"/>
</dbReference>
<evidence type="ECO:0000256" key="6">
    <source>
        <dbReference type="ARBA" id="ARBA00024209"/>
    </source>
</evidence>
<dbReference type="InterPro" id="IPR053238">
    <property type="entry name" value="RING-H2_zinc_finger"/>
</dbReference>
<keyword evidence="9" id="KW-1133">Transmembrane helix</keyword>
<keyword evidence="9" id="KW-0812">Transmembrane</keyword>
<evidence type="ECO:0000256" key="5">
    <source>
        <dbReference type="ARBA" id="ARBA00022833"/>
    </source>
</evidence>
<dbReference type="EMBL" id="JACEFO010001060">
    <property type="protein sequence ID" value="KAF8748861.1"/>
    <property type="molecule type" value="Genomic_DNA"/>
</dbReference>
<keyword evidence="3" id="KW-0479">Metal-binding</keyword>
<evidence type="ECO:0000313" key="11">
    <source>
        <dbReference type="EMBL" id="KAF8748861.1"/>
    </source>
</evidence>
<sequence length="226" mass="23303">MSTLASGGPAAVENTSSHWVPHGPVLTACVVGVNVLMILLIIFLFWRFFSGEAGPSTSAAAADAEDDEDDDEAPVASPWASRWRHEDLAQPLEYDVAALALPVYIYSGAAAGADEEGGKAEECAVCIVELRDGDSASVLPRCGHRFHADCIGAWLRRRHTTVVAPAAAAATAVAAADESTNAAAKDDDEGAAVDCPIGDAEAKLSLARALAVERGKLVDHVNAGGG</sequence>
<evidence type="ECO:0000256" key="4">
    <source>
        <dbReference type="ARBA" id="ARBA00022771"/>
    </source>
</evidence>
<dbReference type="AlphaFoldDB" id="A0A835KPD6"/>
<gene>
    <name evidence="11" type="ORF">HU200_012788</name>
</gene>
<dbReference type="PANTHER" id="PTHR14155">
    <property type="entry name" value="RING FINGER DOMAIN-CONTAINING"/>
    <property type="match status" value="1"/>
</dbReference>
<dbReference type="SUPFAM" id="SSF57850">
    <property type="entry name" value="RING/U-box"/>
    <property type="match status" value="1"/>
</dbReference>
<keyword evidence="4 7" id="KW-0863">Zinc-finger</keyword>
<dbReference type="Pfam" id="PF17123">
    <property type="entry name" value="zf-RING_11"/>
    <property type="match status" value="1"/>
</dbReference>
<keyword evidence="5" id="KW-0862">Zinc</keyword>
<comment type="similarity">
    <text evidence="6">Belongs to the RING-type zinc finger family. ATL subfamily.</text>
</comment>
<comment type="catalytic activity">
    <reaction evidence="1">
        <text>S-ubiquitinyl-[E2 ubiquitin-conjugating enzyme]-L-cysteine + [acceptor protein]-L-lysine = [E2 ubiquitin-conjugating enzyme]-L-cysteine + N(6)-ubiquitinyl-[acceptor protein]-L-lysine.</text>
        <dbReference type="EC" id="2.3.2.27"/>
    </reaction>
</comment>
<protein>
    <recommendedName>
        <fullName evidence="2">RING-type E3 ubiquitin transferase</fullName>
        <ecNumber evidence="2">2.3.2.27</ecNumber>
    </recommendedName>
</protein>
<dbReference type="PROSITE" id="PS50089">
    <property type="entry name" value="ZF_RING_2"/>
    <property type="match status" value="1"/>
</dbReference>
<dbReference type="OrthoDB" id="8062037at2759"/>
<reference evidence="11" key="1">
    <citation type="submission" date="2020-07" db="EMBL/GenBank/DDBJ databases">
        <title>Genome sequence and genetic diversity analysis of an under-domesticated orphan crop, white fonio (Digitaria exilis).</title>
        <authorList>
            <person name="Bennetzen J.L."/>
            <person name="Chen S."/>
            <person name="Ma X."/>
            <person name="Wang X."/>
            <person name="Yssel A.E.J."/>
            <person name="Chaluvadi S.R."/>
            <person name="Johnson M."/>
            <person name="Gangashetty P."/>
            <person name="Hamidou F."/>
            <person name="Sanogo M.D."/>
            <person name="Zwaenepoel A."/>
            <person name="Wallace J."/>
            <person name="Van De Peer Y."/>
            <person name="Van Deynze A."/>
        </authorList>
    </citation>
    <scope>NUCLEOTIDE SEQUENCE</scope>
    <source>
        <tissue evidence="11">Leaves</tissue>
    </source>
</reference>
<dbReference type="PANTHER" id="PTHR14155:SF634">
    <property type="entry name" value="RING-TYPE DOMAIN-CONTAINING PROTEIN"/>
    <property type="match status" value="1"/>
</dbReference>
<evidence type="ECO:0000259" key="10">
    <source>
        <dbReference type="PROSITE" id="PS50089"/>
    </source>
</evidence>
<accession>A0A835KPD6</accession>
<evidence type="ECO:0000313" key="12">
    <source>
        <dbReference type="Proteomes" id="UP000636709"/>
    </source>
</evidence>